<dbReference type="OrthoDB" id="9802710at2"/>
<name>W8T6X3_PEPAC</name>
<organism evidence="1 2">
    <name type="scientific">Peptoclostridium acidaminophilum DSM 3953</name>
    <dbReference type="NCBI Taxonomy" id="1286171"/>
    <lineage>
        <taxon>Bacteria</taxon>
        <taxon>Bacillati</taxon>
        <taxon>Bacillota</taxon>
        <taxon>Clostridia</taxon>
        <taxon>Peptostreptococcales</taxon>
        <taxon>Peptoclostridiaceae</taxon>
        <taxon>Peptoclostridium</taxon>
    </lineage>
</organism>
<dbReference type="eggNOG" id="COG4481">
    <property type="taxonomic scope" value="Bacteria"/>
</dbReference>
<evidence type="ECO:0000313" key="2">
    <source>
        <dbReference type="Proteomes" id="UP000019591"/>
    </source>
</evidence>
<dbReference type="HOGENOM" id="CLU_180138_0_2_9"/>
<dbReference type="PANTHER" id="PTHR38455">
    <property type="entry name" value="HYPOTHETICAL CYTOSOLIC PROTEIN"/>
    <property type="match status" value="1"/>
</dbReference>
<dbReference type="RefSeq" id="WP_025436414.1">
    <property type="nucleotide sequence ID" value="NZ_CP007452.1"/>
</dbReference>
<evidence type="ECO:0000313" key="1">
    <source>
        <dbReference type="EMBL" id="AHM57494.1"/>
    </source>
</evidence>
<dbReference type="PANTHER" id="PTHR38455:SF1">
    <property type="entry name" value="DUF951 DOMAIN-CONTAINING PROTEIN"/>
    <property type="match status" value="1"/>
</dbReference>
<dbReference type="Proteomes" id="UP000019591">
    <property type="component" value="Chromosome"/>
</dbReference>
<protein>
    <recommendedName>
        <fullName evidence="3">DUF951 domain-containing protein</fullName>
    </recommendedName>
</protein>
<evidence type="ECO:0008006" key="3">
    <source>
        <dbReference type="Google" id="ProtNLM"/>
    </source>
</evidence>
<dbReference type="STRING" id="1286171.EAL2_c22140"/>
<dbReference type="PATRIC" id="fig|1286171.3.peg.2162"/>
<dbReference type="PIRSF" id="PIRSF037263">
    <property type="entry name" value="DUF951_bac"/>
    <property type="match status" value="1"/>
</dbReference>
<sequence length="68" mass="7769">MPLKLNVGDIVVLKKSHPCGGNEFEIKRVGMDFRIKCIKCGKELWIDRVNLEKRVRKVMQAEGGEEKA</sequence>
<dbReference type="Pfam" id="PF06107">
    <property type="entry name" value="DUF951"/>
    <property type="match status" value="1"/>
</dbReference>
<proteinExistence type="predicted"/>
<gene>
    <name evidence="1" type="ORF">EAL2_c22140</name>
</gene>
<keyword evidence="2" id="KW-1185">Reference proteome</keyword>
<dbReference type="EMBL" id="CP007452">
    <property type="protein sequence ID" value="AHM57494.1"/>
    <property type="molecule type" value="Genomic_DNA"/>
</dbReference>
<dbReference type="KEGG" id="eac:EAL2_c22140"/>
<accession>W8T6X3</accession>
<dbReference type="AlphaFoldDB" id="W8T6X3"/>
<dbReference type="InterPro" id="IPR009296">
    <property type="entry name" value="DUF951"/>
</dbReference>
<reference evidence="1 2" key="1">
    <citation type="journal article" date="2014" name="Genome Announc.">
        <title>Complete Genome Sequence of Amino Acid-Utilizing Eubacterium acidaminophilum al-2 (DSM 3953).</title>
        <authorList>
            <person name="Poehlein A."/>
            <person name="Andreesen J.R."/>
            <person name="Daniel R."/>
        </authorList>
    </citation>
    <scope>NUCLEOTIDE SEQUENCE [LARGE SCALE GENOMIC DNA]</scope>
    <source>
        <strain evidence="1 2">DSM 3953</strain>
    </source>
</reference>